<name>A0A5J4V8V7_9EUKA</name>
<reference evidence="1 2" key="1">
    <citation type="submission" date="2019-03" db="EMBL/GenBank/DDBJ databases">
        <title>Single cell metagenomics reveals metabolic interactions within the superorganism composed of flagellate Streblomastix strix and complex community of Bacteroidetes bacteria on its surface.</title>
        <authorList>
            <person name="Treitli S.C."/>
            <person name="Kolisko M."/>
            <person name="Husnik F."/>
            <person name="Keeling P."/>
            <person name="Hampl V."/>
        </authorList>
    </citation>
    <scope>NUCLEOTIDE SEQUENCE [LARGE SCALE GENOMIC DNA]</scope>
    <source>
        <strain evidence="1">ST1C</strain>
    </source>
</reference>
<proteinExistence type="predicted"/>
<organism evidence="1 2">
    <name type="scientific">Streblomastix strix</name>
    <dbReference type="NCBI Taxonomy" id="222440"/>
    <lineage>
        <taxon>Eukaryota</taxon>
        <taxon>Metamonada</taxon>
        <taxon>Preaxostyla</taxon>
        <taxon>Oxymonadida</taxon>
        <taxon>Streblomastigidae</taxon>
        <taxon>Streblomastix</taxon>
    </lineage>
</organism>
<evidence type="ECO:0000313" key="1">
    <source>
        <dbReference type="EMBL" id="KAA6378948.1"/>
    </source>
</evidence>
<accession>A0A5J4V8V7</accession>
<dbReference type="Proteomes" id="UP000324800">
    <property type="component" value="Unassembled WGS sequence"/>
</dbReference>
<comment type="caution">
    <text evidence="1">The sequence shown here is derived from an EMBL/GenBank/DDBJ whole genome shotgun (WGS) entry which is preliminary data.</text>
</comment>
<gene>
    <name evidence="1" type="ORF">EZS28_025527</name>
</gene>
<protein>
    <submittedName>
        <fullName evidence="1">Uncharacterized protein</fullName>
    </submittedName>
</protein>
<dbReference type="EMBL" id="SNRW01008812">
    <property type="protein sequence ID" value="KAA6378948.1"/>
    <property type="molecule type" value="Genomic_DNA"/>
</dbReference>
<evidence type="ECO:0000313" key="2">
    <source>
        <dbReference type="Proteomes" id="UP000324800"/>
    </source>
</evidence>
<sequence>MMEIEYQIMDGDYLDQLKDGDQLDQRDCGDKLDYGNQLGGQTGGSGGGYFQSFSNYCDYDFCIFTNACYRIVYQGGDLSEFNPVLVLNQRSIN</sequence>
<dbReference type="AlphaFoldDB" id="A0A5J4V8V7"/>